<organism evidence="1 2">
    <name type="scientific">Streptomyces virginiae</name>
    <name type="common">Streptomyces cinnamonensis</name>
    <dbReference type="NCBI Taxonomy" id="1961"/>
    <lineage>
        <taxon>Bacteria</taxon>
        <taxon>Bacillati</taxon>
        <taxon>Actinomycetota</taxon>
        <taxon>Actinomycetes</taxon>
        <taxon>Kitasatosporales</taxon>
        <taxon>Streptomycetaceae</taxon>
        <taxon>Streptomyces</taxon>
    </lineage>
</organism>
<dbReference type="EMBL" id="LGUV01000108">
    <property type="protein sequence ID" value="KOG55249.1"/>
    <property type="molecule type" value="Genomic_DNA"/>
</dbReference>
<evidence type="ECO:0000313" key="2">
    <source>
        <dbReference type="Proteomes" id="UP000037084"/>
    </source>
</evidence>
<protein>
    <submittedName>
        <fullName evidence="1">Uncharacterized protein</fullName>
    </submittedName>
</protein>
<dbReference type="AlphaFoldDB" id="A0A0L8MXV9"/>
<name>A0A0L8MXV9_STRVG</name>
<reference evidence="2" key="1">
    <citation type="submission" date="2015-07" db="EMBL/GenBank/DDBJ databases">
        <authorList>
            <consortium name="Consortium for Microbial Forensics and Genomics (microFORGE)"/>
            <person name="Knight B.M."/>
            <person name="Roberts D.P."/>
            <person name="Lin D."/>
            <person name="Hari K."/>
            <person name="Fletcher J."/>
            <person name="Melcher U."/>
            <person name="Blagden T."/>
            <person name="Winegar R.A."/>
        </authorList>
    </citation>
    <scope>NUCLEOTIDE SEQUENCE [LARGE SCALE GENOMIC DNA]</scope>
    <source>
        <strain evidence="2">NRRL B-1447</strain>
    </source>
</reference>
<evidence type="ECO:0000313" key="1">
    <source>
        <dbReference type="EMBL" id="KOG55249.1"/>
    </source>
</evidence>
<proteinExistence type="predicted"/>
<dbReference type="OrthoDB" id="4243628at2"/>
<comment type="caution">
    <text evidence="1">The sequence shown here is derived from an EMBL/GenBank/DDBJ whole genome shotgun (WGS) entry which is preliminary data.</text>
</comment>
<gene>
    <name evidence="1" type="ORF">ADK75_11625</name>
</gene>
<dbReference type="eggNOG" id="ENOG5030N9Z">
    <property type="taxonomic scope" value="Bacteria"/>
</dbReference>
<sequence>MDEQEDMRLAGMTPEISRRTLTLLRGLAGLEPPEQVPEEAMVVADAVLAEHGTDGLRVLVMTLAAWATAQIENVAELSGRSHEAVLDAMELACMEANAEDTP</sequence>
<dbReference type="Proteomes" id="UP000037084">
    <property type="component" value="Unassembled WGS sequence"/>
</dbReference>
<dbReference type="RefSeq" id="WP_030384440.1">
    <property type="nucleotide sequence ID" value="NZ_LGUV01000108.1"/>
</dbReference>
<dbReference type="PATRIC" id="fig|1961.12.peg.2692"/>
<accession>A0A0L8MXV9</accession>